<reference evidence="2 3" key="1">
    <citation type="submission" date="2016-07" db="EMBL/GenBank/DDBJ databases">
        <title>Genome analysis of Burkholderia fungorum ES3-20.</title>
        <authorList>
            <person name="Xu D."/>
            <person name="Yao R."/>
            <person name="Zheng S."/>
        </authorList>
    </citation>
    <scope>NUCLEOTIDE SEQUENCE [LARGE SCALE GENOMIC DNA]</scope>
    <source>
        <strain evidence="2 3">ES3-20</strain>
    </source>
</reference>
<name>A0A3R7HE95_9BURK</name>
<evidence type="ECO:0000256" key="1">
    <source>
        <dbReference type="SAM" id="SignalP"/>
    </source>
</evidence>
<dbReference type="RefSeq" id="WP_120347192.1">
    <property type="nucleotide sequence ID" value="NZ_MCAS01000034.1"/>
</dbReference>
<dbReference type="Proteomes" id="UP000283709">
    <property type="component" value="Unassembled WGS sequence"/>
</dbReference>
<organism evidence="2 3">
    <name type="scientific">Paraburkholderia fungorum</name>
    <dbReference type="NCBI Taxonomy" id="134537"/>
    <lineage>
        <taxon>Bacteria</taxon>
        <taxon>Pseudomonadati</taxon>
        <taxon>Pseudomonadota</taxon>
        <taxon>Betaproteobacteria</taxon>
        <taxon>Burkholderiales</taxon>
        <taxon>Burkholderiaceae</taxon>
        <taxon>Paraburkholderia</taxon>
    </lineage>
</organism>
<dbReference type="AlphaFoldDB" id="A0A3R7HE95"/>
<proteinExistence type="predicted"/>
<dbReference type="EMBL" id="MCAS01000034">
    <property type="protein sequence ID" value="RKF38190.1"/>
    <property type="molecule type" value="Genomic_DNA"/>
</dbReference>
<gene>
    <name evidence="2" type="ORF">BCY88_06940</name>
</gene>
<comment type="caution">
    <text evidence="2">The sequence shown here is derived from an EMBL/GenBank/DDBJ whole genome shotgun (WGS) entry which is preliminary data.</text>
</comment>
<evidence type="ECO:0000313" key="3">
    <source>
        <dbReference type="Proteomes" id="UP000283709"/>
    </source>
</evidence>
<keyword evidence="1" id="KW-0732">Signal</keyword>
<feature type="signal peptide" evidence="1">
    <location>
        <begin position="1"/>
        <end position="26"/>
    </location>
</feature>
<evidence type="ECO:0000313" key="2">
    <source>
        <dbReference type="EMBL" id="RKF38190.1"/>
    </source>
</evidence>
<feature type="chain" id="PRO_5018754837" evidence="1">
    <location>
        <begin position="27"/>
        <end position="275"/>
    </location>
</feature>
<protein>
    <submittedName>
        <fullName evidence="2">Uncharacterized protein</fullName>
    </submittedName>
</protein>
<sequence length="275" mass="29647">MQLNHRFRRAVLAALLVVAIGQPAFAADAQRGPSAADLASLRNYPLTAGFLEKWLTIAADPKAPVKSLDLTSLSQDGKAMSLDAMTATLNARPGISAYLASQGLTGHDYVLGGSALMMATFEDIRQLHPEMSSNGTAGVSMTSPANLAFYRQHKKEIHLAMQAAGRQQLQADMARNGGNMRPDKIGPCLKLAIVSVGLAAMAEPGTDKTTPEMHLKLAQSFNDISTTLKQKNLRDDVNDMADEIRLQANASHLTPTPRFTRGFNDMTAWLNTQCN</sequence>
<accession>A0A3R7HE95</accession>
<dbReference type="OrthoDB" id="5957195at2"/>